<protein>
    <submittedName>
        <fullName evidence="2">ABC transporter permease</fullName>
    </submittedName>
</protein>
<dbReference type="Proteomes" id="UP000253834">
    <property type="component" value="Chromosome"/>
</dbReference>
<reference evidence="2 3" key="1">
    <citation type="submission" date="2017-07" db="EMBL/GenBank/DDBJ databases">
        <title>Isolation and development of strain Bacillus megaterium SR7 for enhanced growth and metabolite production under supercritical carbon dioxide.</title>
        <authorList>
            <person name="Freedman A.J.E."/>
            <person name="Peet K.C."/>
            <person name="Boock J.T."/>
            <person name="Penn K."/>
            <person name="Prather K.L.J."/>
            <person name="Thompson J.R."/>
        </authorList>
    </citation>
    <scope>NUCLEOTIDE SEQUENCE [LARGE SCALE GENOMIC DNA]</scope>
    <source>
        <strain evidence="2 3">SR7</strain>
    </source>
</reference>
<feature type="transmembrane region" description="Helical" evidence="1">
    <location>
        <begin position="230"/>
        <end position="250"/>
    </location>
</feature>
<evidence type="ECO:0000313" key="2">
    <source>
        <dbReference type="EMBL" id="AXI30389.1"/>
    </source>
</evidence>
<name>A0AA86LUT6_PRIMG</name>
<dbReference type="GO" id="GO:0005886">
    <property type="term" value="C:plasma membrane"/>
    <property type="evidence" value="ECO:0007669"/>
    <property type="project" value="UniProtKB-SubCell"/>
</dbReference>
<dbReference type="AlphaFoldDB" id="A0AA86LUT6"/>
<evidence type="ECO:0000256" key="1">
    <source>
        <dbReference type="SAM" id="Phobius"/>
    </source>
</evidence>
<feature type="transmembrane region" description="Helical" evidence="1">
    <location>
        <begin position="189"/>
        <end position="206"/>
    </location>
</feature>
<feature type="transmembrane region" description="Helical" evidence="1">
    <location>
        <begin position="163"/>
        <end position="182"/>
    </location>
</feature>
<sequence length="257" mass="28841">MMTGLFISELERTFKRKKTAAVLAVYAGLLAFIWFFLFQMGGISFFDADHDVKIDSLNSAPLFLRELSFVITFIVIPMFVADSFNGEYTSGALRMVLIRPHHRLTLFFVKWTVQCLLVFFILCITWVVGTCLGKVAMPHVNETTFLGGLKLGTLGALLYSLKFYGICFCIFIAVISIASLISIVMPNSILSYVATIGALIGSVYVSDKLSFFFSVTDSVFHELSKSNSEFLVNLLFPILIISLIINLFVWKKKEWVG</sequence>
<dbReference type="Pfam" id="PF12730">
    <property type="entry name" value="ABC2_membrane_4"/>
    <property type="match status" value="1"/>
</dbReference>
<dbReference type="PANTHER" id="PTHR37305">
    <property type="entry name" value="INTEGRAL MEMBRANE PROTEIN-RELATED"/>
    <property type="match status" value="1"/>
</dbReference>
<gene>
    <name evidence="2" type="ORF">CIB87_15635</name>
</gene>
<keyword evidence="1" id="KW-0812">Transmembrane</keyword>
<proteinExistence type="predicted"/>
<dbReference type="PANTHER" id="PTHR37305:SF1">
    <property type="entry name" value="MEMBRANE PROTEIN"/>
    <property type="match status" value="1"/>
</dbReference>
<keyword evidence="1" id="KW-1133">Transmembrane helix</keyword>
<feature type="transmembrane region" description="Helical" evidence="1">
    <location>
        <begin position="104"/>
        <end position="128"/>
    </location>
</feature>
<feature type="transmembrane region" description="Helical" evidence="1">
    <location>
        <begin position="21"/>
        <end position="42"/>
    </location>
</feature>
<accession>A0AA86LUT6</accession>
<feature type="transmembrane region" description="Helical" evidence="1">
    <location>
        <begin position="62"/>
        <end position="84"/>
    </location>
</feature>
<dbReference type="EMBL" id="CP022674">
    <property type="protein sequence ID" value="AXI30389.1"/>
    <property type="molecule type" value="Genomic_DNA"/>
</dbReference>
<dbReference type="GO" id="GO:0140359">
    <property type="term" value="F:ABC-type transporter activity"/>
    <property type="evidence" value="ECO:0007669"/>
    <property type="project" value="InterPro"/>
</dbReference>
<keyword evidence="1" id="KW-0472">Membrane</keyword>
<organism evidence="2 3">
    <name type="scientific">Priestia megaterium</name>
    <name type="common">Bacillus megaterium</name>
    <dbReference type="NCBI Taxonomy" id="1404"/>
    <lineage>
        <taxon>Bacteria</taxon>
        <taxon>Bacillati</taxon>
        <taxon>Bacillota</taxon>
        <taxon>Bacilli</taxon>
        <taxon>Bacillales</taxon>
        <taxon>Bacillaceae</taxon>
        <taxon>Priestia</taxon>
    </lineage>
</organism>
<evidence type="ECO:0000313" key="3">
    <source>
        <dbReference type="Proteomes" id="UP000253834"/>
    </source>
</evidence>
<dbReference type="RefSeq" id="WP_114896133.1">
    <property type="nucleotide sequence ID" value="NZ_CP022674.1"/>
</dbReference>